<evidence type="ECO:0000313" key="2">
    <source>
        <dbReference type="Proteomes" id="UP000838763"/>
    </source>
</evidence>
<gene>
    <name evidence="1" type="ORF">PPNO1_LOCUS7460</name>
</gene>
<dbReference type="Gene3D" id="3.40.50.1820">
    <property type="entry name" value="alpha/beta hydrolase"/>
    <property type="match status" value="1"/>
</dbReference>
<comment type="caution">
    <text evidence="1">The sequence shown here is derived from an EMBL/GenBank/DDBJ whole genome shotgun (WGS) entry which is preliminary data.</text>
</comment>
<dbReference type="OrthoDB" id="442243at2759"/>
<evidence type="ECO:0008006" key="3">
    <source>
        <dbReference type="Google" id="ProtNLM"/>
    </source>
</evidence>
<dbReference type="InterPro" id="IPR029058">
    <property type="entry name" value="AB_hydrolase_fold"/>
</dbReference>
<evidence type="ECO:0000313" key="1">
    <source>
        <dbReference type="EMBL" id="CAI4217861.1"/>
    </source>
</evidence>
<dbReference type="PANTHER" id="PTHR47842:SF1">
    <property type="entry name" value="DUF676 DOMAIN-CONTAINING PROTEIN"/>
    <property type="match status" value="1"/>
</dbReference>
<keyword evidence="2" id="KW-1185">Reference proteome</keyword>
<proteinExistence type="predicted"/>
<sequence>MKKTLLLCFIHGFKGGENTFGDGYQFTLHLRDSVAKQLPKIDVKVLVYPKYETRGDLAECVGRFRDWLLEKVIDIEVEAGTSSPTVDPSVRTILIGHSMGGIVAAETVIRLTSDKPIHPDTDGKDLPADLHNHYNTASSALAQINNFWGAGKPASPAAGAAGAKAPIAALPAPETAAAASAPAQGGGWGKWGKVAMFAGAGAAIAATSAAAYVNRDNISQGFGWVSSHLEFVGCLARAEDLKRRLAHVVRASEELDFGFANLYTRLGKAAGSKKVAGVAGTVFGSQRTFCNLPNRSSAGNWTEAINDKASDETVAHMTMFEPQNNPAYKILLNDASNYIVTWTKNDWYASSAEAQASIEGDPMMT</sequence>
<dbReference type="Proteomes" id="UP000838763">
    <property type="component" value="Unassembled WGS sequence"/>
</dbReference>
<reference evidence="1" key="1">
    <citation type="submission" date="2022-11" db="EMBL/GenBank/DDBJ databases">
        <authorList>
            <person name="Scott C."/>
            <person name="Bruce N."/>
        </authorList>
    </citation>
    <scope>NUCLEOTIDE SEQUENCE</scope>
</reference>
<organism evidence="1 2">
    <name type="scientific">Parascedosporium putredinis</name>
    <dbReference type="NCBI Taxonomy" id="1442378"/>
    <lineage>
        <taxon>Eukaryota</taxon>
        <taxon>Fungi</taxon>
        <taxon>Dikarya</taxon>
        <taxon>Ascomycota</taxon>
        <taxon>Pezizomycotina</taxon>
        <taxon>Sordariomycetes</taxon>
        <taxon>Hypocreomycetidae</taxon>
        <taxon>Microascales</taxon>
        <taxon>Microascaceae</taxon>
        <taxon>Parascedosporium</taxon>
    </lineage>
</organism>
<dbReference type="EMBL" id="CALLCH030000017">
    <property type="protein sequence ID" value="CAI4217861.1"/>
    <property type="molecule type" value="Genomic_DNA"/>
</dbReference>
<protein>
    <recommendedName>
        <fullName evidence="3">DUF676 domain-containing protein</fullName>
    </recommendedName>
</protein>
<dbReference type="SUPFAM" id="SSF53474">
    <property type="entry name" value="alpha/beta-Hydrolases"/>
    <property type="match status" value="1"/>
</dbReference>
<dbReference type="PANTHER" id="PTHR47842">
    <property type="entry name" value="EXPRESSED PROTEIN"/>
    <property type="match status" value="1"/>
</dbReference>
<accession>A0A9P1H982</accession>
<dbReference type="AlphaFoldDB" id="A0A9P1H982"/>
<name>A0A9P1H982_9PEZI</name>